<feature type="region of interest" description="Disordered" evidence="1">
    <location>
        <begin position="1"/>
        <end position="58"/>
    </location>
</feature>
<dbReference type="SUPFAM" id="SSF56672">
    <property type="entry name" value="DNA/RNA polymerases"/>
    <property type="match status" value="1"/>
</dbReference>
<dbReference type="HOGENOM" id="CLU_006058_0_1_1"/>
<protein>
    <recommendedName>
        <fullName evidence="4">Reverse transcriptase domain-containing protein</fullName>
    </recommendedName>
</protein>
<feature type="region of interest" description="Disordered" evidence="1">
    <location>
        <begin position="158"/>
        <end position="179"/>
    </location>
</feature>
<dbReference type="RefSeq" id="XP_007332213.1">
    <property type="nucleotide sequence ID" value="XM_007332151.1"/>
</dbReference>
<dbReference type="Proteomes" id="UP000008493">
    <property type="component" value="Unassembled WGS sequence"/>
</dbReference>
<keyword evidence="3" id="KW-1185">Reference proteome</keyword>
<organism evidence="2 3">
    <name type="scientific">Agaricus bisporus var. burnettii (strain JB137-S8 / ATCC MYA-4627 / FGSC 10392)</name>
    <name type="common">White button mushroom</name>
    <dbReference type="NCBI Taxonomy" id="597362"/>
    <lineage>
        <taxon>Eukaryota</taxon>
        <taxon>Fungi</taxon>
        <taxon>Dikarya</taxon>
        <taxon>Basidiomycota</taxon>
        <taxon>Agaricomycotina</taxon>
        <taxon>Agaricomycetes</taxon>
        <taxon>Agaricomycetidae</taxon>
        <taxon>Agaricales</taxon>
        <taxon>Agaricineae</taxon>
        <taxon>Agaricaceae</taxon>
        <taxon>Agaricus</taxon>
    </lineage>
</organism>
<evidence type="ECO:0000313" key="2">
    <source>
        <dbReference type="EMBL" id="EKM77229.1"/>
    </source>
</evidence>
<dbReference type="PANTHER" id="PTHR33050">
    <property type="entry name" value="REVERSE TRANSCRIPTASE DOMAIN-CONTAINING PROTEIN"/>
    <property type="match status" value="1"/>
</dbReference>
<accession>K5VRZ7</accession>
<feature type="compositionally biased region" description="Polar residues" evidence="1">
    <location>
        <begin position="334"/>
        <end position="345"/>
    </location>
</feature>
<reference evidence="3" key="1">
    <citation type="journal article" date="2012" name="Proc. Natl. Acad. Sci. U.S.A.">
        <title>Genome sequence of the button mushroom Agaricus bisporus reveals mechanisms governing adaptation to a humic-rich ecological niche.</title>
        <authorList>
            <person name="Morin E."/>
            <person name="Kohler A."/>
            <person name="Baker A.R."/>
            <person name="Foulongne-Oriol M."/>
            <person name="Lombard V."/>
            <person name="Nagy L.G."/>
            <person name="Ohm R.A."/>
            <person name="Patyshakuliyeva A."/>
            <person name="Brun A."/>
            <person name="Aerts A.L."/>
            <person name="Bailey A.M."/>
            <person name="Billette C."/>
            <person name="Coutinho P.M."/>
            <person name="Deakin G."/>
            <person name="Doddapaneni H."/>
            <person name="Floudas D."/>
            <person name="Grimwood J."/>
            <person name="Hilden K."/>
            <person name="Kuees U."/>
            <person name="LaButti K.M."/>
            <person name="Lapidus A."/>
            <person name="Lindquist E.A."/>
            <person name="Lucas S.M."/>
            <person name="Murat C."/>
            <person name="Riley R.W."/>
            <person name="Salamov A.A."/>
            <person name="Schmutz J."/>
            <person name="Subramanian V."/>
            <person name="Woesten H.A.B."/>
            <person name="Xu J."/>
            <person name="Eastwood D.C."/>
            <person name="Foster G.D."/>
            <person name="Sonnenberg A.S."/>
            <person name="Cullen D."/>
            <person name="de Vries R.P."/>
            <person name="Lundell T."/>
            <person name="Hibbett D.S."/>
            <person name="Henrissat B."/>
            <person name="Burton K.S."/>
            <person name="Kerrigan R.W."/>
            <person name="Challen M.P."/>
            <person name="Grigoriev I.V."/>
            <person name="Martin F."/>
        </authorList>
    </citation>
    <scope>NUCLEOTIDE SEQUENCE [LARGE SCALE GENOMIC DNA]</scope>
    <source>
        <strain evidence="3">JB137-S8 / ATCC MYA-4627 / FGSC 10392</strain>
    </source>
</reference>
<dbReference type="OMA" id="WDGANIF"/>
<dbReference type="InterPro" id="IPR052055">
    <property type="entry name" value="Hepadnavirus_pol/RT"/>
</dbReference>
<feature type="region of interest" description="Disordered" evidence="1">
    <location>
        <begin position="247"/>
        <end position="346"/>
    </location>
</feature>
<feature type="compositionally biased region" description="Basic and acidic residues" evidence="1">
    <location>
        <begin position="319"/>
        <end position="331"/>
    </location>
</feature>
<evidence type="ECO:0000313" key="3">
    <source>
        <dbReference type="Proteomes" id="UP000008493"/>
    </source>
</evidence>
<evidence type="ECO:0000256" key="1">
    <source>
        <dbReference type="SAM" id="MobiDB-lite"/>
    </source>
</evidence>
<name>K5VRZ7_AGABU</name>
<dbReference type="EMBL" id="JH971397">
    <property type="protein sequence ID" value="EKM77229.1"/>
    <property type="molecule type" value="Genomic_DNA"/>
</dbReference>
<feature type="compositionally biased region" description="Polar residues" evidence="1">
    <location>
        <begin position="1"/>
        <end position="10"/>
    </location>
</feature>
<sequence length="1018" mass="115794">MTGHEVQSSAEGRVENPGGNQTTQGERSEERPGESSHVTESSTFASTSRHSAGRSQYDGAREKLESLCREYLAGNISRAEAVLIGTLDIQERTIDGREKQELQKYLIEITDKGKGAEERHITPEREGGELLEQILGRGNREGRIVGDVELDEEDRVRVGKKGGDTGGPSERTGKRVREEDLPWFSSTQQAKARLTDSMVESRALLRKYRDDIDIVTESAQGAPDGPMGFPTSEWKNILSGRARALEGWDRSRSAQKEPKRLNEYKRPRSGSPPGTRPSKRPKLHSHTEVLSSETTGEPSGNYSTQSPPDFTTESSFMIRRSEEVSEEERLCHSPMTSPSNISTPLISCPSEPRFSQEVEKDYDGKGKSSCVEALMGRGAPTATADSNMDVDFAETQDMDEWSVLRENRGMITRPRFLRFNCWNIDGKSLPRVITWTLSAEPLPRTPQLPTTHPISVLLRQRPYLFPIVTPIKVKAFRSYLEKHPNRAFCESVCDGLENGFWPWARTDVEGYPLTHDEVREPEKDIKKRQFIRDQRDLEISKGRFSRSFGKELLPGMYSMPTFAVPKEGSRKFRLVTDQSAGRFPVNGMQTPHERAFPMDNMVQLGERLLRVHSQLQPGEHLVLFKSDVSEAYRLIPMAPVWQTKQINTVDGERYVDHNNVFGGRRSGDTFIAFMSLVLWAAETVWHIPGLCNYIDDVFTVVTSRQWRKYEPYNTTYPEFQTRLLECWDAIGIPHKKEKQLCGTSLTIIGIHVDAGNLTLSLAPERRADLLAELDRFIVRRKKGQQQKRFTLRDFLQLAGWLSWSFNVYPYLRPCLCNIYHKIGPLKRKDALVYTNRAISRELEWAEKHIRNESYGTMFLEELQWTLDSADFTIFCDASGTGLGFWYPKLNEGFTAFSPPNIPGNIYFGEGLCIAAALDNVRQRKSNCRVVVYTDNEASFRIFSSFHAVPEYNPILLFSAELMMRYRLKVRVVWTPGKKNRVADALSRHNRDRAVSFAPGLVIHDFTPPYDAWSTSTRA</sequence>
<dbReference type="STRING" id="597362.K5VRZ7"/>
<dbReference type="InterPro" id="IPR043502">
    <property type="entry name" value="DNA/RNA_pol_sf"/>
</dbReference>
<evidence type="ECO:0008006" key="4">
    <source>
        <dbReference type="Google" id="ProtNLM"/>
    </source>
</evidence>
<proteinExistence type="predicted"/>
<dbReference type="GeneID" id="18827263"/>
<dbReference type="eggNOG" id="ENOG502S0CW">
    <property type="taxonomic scope" value="Eukaryota"/>
</dbReference>
<dbReference type="InParanoid" id="K5VRZ7"/>
<dbReference type="OrthoDB" id="2355984at2759"/>
<feature type="compositionally biased region" description="Basic and acidic residues" evidence="1">
    <location>
        <begin position="247"/>
        <end position="266"/>
    </location>
</feature>
<dbReference type="AlphaFoldDB" id="K5VRZ7"/>
<feature type="compositionally biased region" description="Polar residues" evidence="1">
    <location>
        <begin position="38"/>
        <end position="54"/>
    </location>
</feature>
<dbReference type="PANTHER" id="PTHR33050:SF7">
    <property type="entry name" value="RIBONUCLEASE H"/>
    <property type="match status" value="1"/>
</dbReference>
<gene>
    <name evidence="2" type="ORF">AGABI1DRAFT_130648</name>
</gene>
<dbReference type="KEGG" id="abp:AGABI1DRAFT130648"/>
<feature type="compositionally biased region" description="Polar residues" evidence="1">
    <location>
        <begin position="288"/>
        <end position="315"/>
    </location>
</feature>